<dbReference type="InterPro" id="IPR017519">
    <property type="entry name" value="CHP03085"/>
</dbReference>
<gene>
    <name evidence="2" type="ORF">EV385_4883</name>
</gene>
<reference evidence="2 3" key="1">
    <citation type="submission" date="2019-02" db="EMBL/GenBank/DDBJ databases">
        <title>Sequencing the genomes of 1000 actinobacteria strains.</title>
        <authorList>
            <person name="Klenk H.-P."/>
        </authorList>
    </citation>
    <scope>NUCLEOTIDE SEQUENCE [LARGE SCALE GENOMIC DNA]</scope>
    <source>
        <strain evidence="2 3">DSM 45162</strain>
    </source>
</reference>
<dbReference type="GO" id="GO:0046872">
    <property type="term" value="F:metal ion binding"/>
    <property type="evidence" value="ECO:0007669"/>
    <property type="project" value="InterPro"/>
</dbReference>
<keyword evidence="3" id="KW-1185">Reference proteome</keyword>
<evidence type="ECO:0000313" key="3">
    <source>
        <dbReference type="Proteomes" id="UP000292564"/>
    </source>
</evidence>
<dbReference type="InterPro" id="IPR017517">
    <property type="entry name" value="Maleyloyr_isom"/>
</dbReference>
<dbReference type="InterPro" id="IPR034660">
    <property type="entry name" value="DinB/YfiT-like"/>
</dbReference>
<dbReference type="InterPro" id="IPR024344">
    <property type="entry name" value="MDMPI_metal-binding"/>
</dbReference>
<organism evidence="2 3">
    <name type="scientific">Krasilnikovia cinnamomea</name>
    <dbReference type="NCBI Taxonomy" id="349313"/>
    <lineage>
        <taxon>Bacteria</taxon>
        <taxon>Bacillati</taxon>
        <taxon>Actinomycetota</taxon>
        <taxon>Actinomycetes</taxon>
        <taxon>Micromonosporales</taxon>
        <taxon>Micromonosporaceae</taxon>
        <taxon>Krasilnikovia</taxon>
    </lineage>
</organism>
<dbReference type="NCBIfam" id="TIGR03085">
    <property type="entry name" value="TIGR03085 family metal-binding protein"/>
    <property type="match status" value="1"/>
</dbReference>
<evidence type="ECO:0000259" key="1">
    <source>
        <dbReference type="Pfam" id="PF11716"/>
    </source>
</evidence>
<feature type="domain" description="Mycothiol-dependent maleylpyruvate isomerase metal-binding" evidence="1">
    <location>
        <begin position="6"/>
        <end position="44"/>
    </location>
</feature>
<dbReference type="OrthoDB" id="3268903at2"/>
<protein>
    <submittedName>
        <fullName evidence="2">Uncharacterized protein (TIGR03085 family)</fullName>
    </submittedName>
</protein>
<comment type="caution">
    <text evidence="2">The sequence shown here is derived from an EMBL/GenBank/DDBJ whole genome shotgun (WGS) entry which is preliminary data.</text>
</comment>
<proteinExistence type="predicted"/>
<accession>A0A4Q7ZRG7</accession>
<dbReference type="Proteomes" id="UP000292564">
    <property type="component" value="Unassembled WGS sequence"/>
</dbReference>
<dbReference type="NCBIfam" id="TIGR03083">
    <property type="entry name" value="maleylpyruvate isomerase family mycothiol-dependent enzyme"/>
    <property type="match status" value="1"/>
</dbReference>
<dbReference type="AlphaFoldDB" id="A0A4Q7ZRG7"/>
<sequence length="212" mass="23374">MSDYARRERAAVADLLLAVGPDAPTLCAGWTTRDLAAHLVVRDRRPDASAGIVLSRFAAHTERVRTAKAAEPYERVVDQVRNPPWWSPVSNPLTDELTNTVEFFIHHEDIRRAGPDWAPRGLDAGEAQALWRAARFNARLRLRRMRAPGLVRAEGFGEQRVGAPDTGGPTVVLSGEPGELLLFLSGRQPAARVQIEGPEAIKDRLRTAKFGM</sequence>
<evidence type="ECO:0000313" key="2">
    <source>
        <dbReference type="EMBL" id="RZU52999.1"/>
    </source>
</evidence>
<name>A0A4Q7ZRG7_9ACTN</name>
<dbReference type="RefSeq" id="WP_130511542.1">
    <property type="nucleotide sequence ID" value="NZ_SHKY01000001.1"/>
</dbReference>
<dbReference type="SUPFAM" id="SSF109854">
    <property type="entry name" value="DinB/YfiT-like putative metalloenzymes"/>
    <property type="match status" value="1"/>
</dbReference>
<dbReference type="Pfam" id="PF11716">
    <property type="entry name" value="MDMPI_N"/>
    <property type="match status" value="1"/>
</dbReference>
<dbReference type="EMBL" id="SHKY01000001">
    <property type="protein sequence ID" value="RZU52999.1"/>
    <property type="molecule type" value="Genomic_DNA"/>
</dbReference>